<protein>
    <submittedName>
        <fullName evidence="3">MFS transporter</fullName>
    </submittedName>
</protein>
<dbReference type="Pfam" id="PF03401">
    <property type="entry name" value="TctC"/>
    <property type="match status" value="1"/>
</dbReference>
<dbReference type="Proteomes" id="UP000661507">
    <property type="component" value="Unassembled WGS sequence"/>
</dbReference>
<dbReference type="PANTHER" id="PTHR42928">
    <property type="entry name" value="TRICARBOXYLATE-BINDING PROTEIN"/>
    <property type="match status" value="1"/>
</dbReference>
<feature type="chain" id="PRO_5037504599" evidence="2">
    <location>
        <begin position="37"/>
        <end position="337"/>
    </location>
</feature>
<keyword evidence="4" id="KW-1185">Reference proteome</keyword>
<evidence type="ECO:0000313" key="4">
    <source>
        <dbReference type="Proteomes" id="UP000661507"/>
    </source>
</evidence>
<evidence type="ECO:0000256" key="2">
    <source>
        <dbReference type="SAM" id="SignalP"/>
    </source>
</evidence>
<dbReference type="PANTHER" id="PTHR42928:SF5">
    <property type="entry name" value="BLR1237 PROTEIN"/>
    <property type="match status" value="1"/>
</dbReference>
<proteinExistence type="inferred from homology"/>
<evidence type="ECO:0000313" key="3">
    <source>
        <dbReference type="EMBL" id="GGJ18084.1"/>
    </source>
</evidence>
<dbReference type="Gene3D" id="3.40.190.10">
    <property type="entry name" value="Periplasmic binding protein-like II"/>
    <property type="match status" value="1"/>
</dbReference>
<dbReference type="SUPFAM" id="SSF53850">
    <property type="entry name" value="Periplasmic binding protein-like II"/>
    <property type="match status" value="1"/>
</dbReference>
<name>A0A917KKM7_9PROT</name>
<evidence type="ECO:0000256" key="1">
    <source>
        <dbReference type="ARBA" id="ARBA00006987"/>
    </source>
</evidence>
<dbReference type="Gene3D" id="3.40.190.150">
    <property type="entry name" value="Bordetella uptake gene, domain 1"/>
    <property type="match status" value="1"/>
</dbReference>
<feature type="signal peptide" evidence="2">
    <location>
        <begin position="1"/>
        <end position="36"/>
    </location>
</feature>
<reference evidence="3" key="2">
    <citation type="submission" date="2020-09" db="EMBL/GenBank/DDBJ databases">
        <authorList>
            <person name="Sun Q."/>
            <person name="Zhou Y."/>
        </authorList>
    </citation>
    <scope>NUCLEOTIDE SEQUENCE</scope>
    <source>
        <strain evidence="3">CGMCC 1.3617</strain>
    </source>
</reference>
<dbReference type="EMBL" id="BMKW01000006">
    <property type="protein sequence ID" value="GGJ18084.1"/>
    <property type="molecule type" value="Genomic_DNA"/>
</dbReference>
<reference evidence="3" key="1">
    <citation type="journal article" date="2014" name="Int. J. Syst. Evol. Microbiol.">
        <title>Complete genome sequence of Corynebacterium casei LMG S-19264T (=DSM 44701T), isolated from a smear-ripened cheese.</title>
        <authorList>
            <consortium name="US DOE Joint Genome Institute (JGI-PGF)"/>
            <person name="Walter F."/>
            <person name="Albersmeier A."/>
            <person name="Kalinowski J."/>
            <person name="Ruckert C."/>
        </authorList>
    </citation>
    <scope>NUCLEOTIDE SEQUENCE</scope>
    <source>
        <strain evidence="3">CGMCC 1.3617</strain>
    </source>
</reference>
<dbReference type="RefSeq" id="WP_188967554.1">
    <property type="nucleotide sequence ID" value="NZ_BMKW01000006.1"/>
</dbReference>
<dbReference type="PIRSF" id="PIRSF017082">
    <property type="entry name" value="YflP"/>
    <property type="match status" value="1"/>
</dbReference>
<dbReference type="CDD" id="cd13578">
    <property type="entry name" value="PBP2_Bug27"/>
    <property type="match status" value="1"/>
</dbReference>
<accession>A0A917KKM7</accession>
<keyword evidence="2" id="KW-0732">Signal</keyword>
<organism evidence="3 4">
    <name type="scientific">Neoroseomonas lacus</name>
    <dbReference type="NCBI Taxonomy" id="287609"/>
    <lineage>
        <taxon>Bacteria</taxon>
        <taxon>Pseudomonadati</taxon>
        <taxon>Pseudomonadota</taxon>
        <taxon>Alphaproteobacteria</taxon>
        <taxon>Acetobacterales</taxon>
        <taxon>Acetobacteraceae</taxon>
        <taxon>Neoroseomonas</taxon>
    </lineage>
</organism>
<dbReference type="InterPro" id="IPR042100">
    <property type="entry name" value="Bug_dom1"/>
</dbReference>
<comment type="similarity">
    <text evidence="1">Belongs to the UPF0065 (bug) family.</text>
</comment>
<dbReference type="AlphaFoldDB" id="A0A917KKM7"/>
<dbReference type="InterPro" id="IPR005064">
    <property type="entry name" value="BUG"/>
</dbReference>
<comment type="caution">
    <text evidence="3">The sequence shown here is derived from an EMBL/GenBank/DDBJ whole genome shotgun (WGS) entry which is preliminary data.</text>
</comment>
<gene>
    <name evidence="3" type="ORF">GCM10011320_26770</name>
</gene>
<sequence length="337" mass="36128">MSERIAPPITLSRRRAFATGALLAAPALLRIEPALAQQGWPDRPLRLVVGFGPGGAGDLTARLIGPKLTEALGRPVVIENRPGAGSIVAAESVARSQPDGYTWLLATNTTATAPFLYNRLPFDPMRDFELVSRVSFFDHVIAVTPNLPVQKLSDLPAYARANPGKLNIGSISVGNATNLGADLLRSMLGLQDVTLVTYRSTPELLNATATGEVQVASEILPPALPQITGGRIRAIAIAAPERFARLPDVPTSAESGLPGYIVRSWNGIALAARTPRPIVDKLNAELKRILDLPDVRDRLLDMGVSPSTTTPEEFRAFFVEEAARWARVIADAGIEKQ</sequence>